<evidence type="ECO:0000256" key="4">
    <source>
        <dbReference type="ARBA" id="ARBA00023040"/>
    </source>
</evidence>
<comment type="subcellular location">
    <subcellularLocation>
        <location evidence="1">Membrane</location>
        <topology evidence="1">Multi-pass membrane protein</topology>
    </subcellularLocation>
</comment>
<dbReference type="PANTHER" id="PTHR45695">
    <property type="entry name" value="LEUCOKININ RECEPTOR-RELATED"/>
    <property type="match status" value="1"/>
</dbReference>
<dbReference type="InterPro" id="IPR000276">
    <property type="entry name" value="GPCR_Rhodpsn"/>
</dbReference>
<dbReference type="GO" id="GO:0005886">
    <property type="term" value="C:plasma membrane"/>
    <property type="evidence" value="ECO:0000318"/>
    <property type="project" value="GO_Central"/>
</dbReference>
<keyword evidence="4 8" id="KW-0297">G-protein coupled receptor</keyword>
<feature type="transmembrane region" description="Helical" evidence="9">
    <location>
        <begin position="161"/>
        <end position="190"/>
    </location>
</feature>
<evidence type="ECO:0000256" key="8">
    <source>
        <dbReference type="RuleBase" id="RU000688"/>
    </source>
</evidence>
<dbReference type="InterPro" id="IPR017452">
    <property type="entry name" value="GPCR_Rhodpsn_7TM"/>
</dbReference>
<feature type="transmembrane region" description="Helical" evidence="9">
    <location>
        <begin position="251"/>
        <end position="276"/>
    </location>
</feature>
<evidence type="ECO:0000313" key="11">
    <source>
        <dbReference type="EMBL" id="EDV26196.1"/>
    </source>
</evidence>
<comment type="similarity">
    <text evidence="8">Belongs to the G-protein coupled receptor 1 family.</text>
</comment>
<dbReference type="RefSeq" id="XP_002112229.1">
    <property type="nucleotide sequence ID" value="XM_002112193.1"/>
</dbReference>
<dbReference type="CDD" id="cd00637">
    <property type="entry name" value="7tm_classA_rhodopsin-like"/>
    <property type="match status" value="1"/>
</dbReference>
<accession>B3RTU4</accession>
<dbReference type="GeneID" id="6752933"/>
<evidence type="ECO:0000256" key="5">
    <source>
        <dbReference type="ARBA" id="ARBA00023136"/>
    </source>
</evidence>
<evidence type="ECO:0000256" key="2">
    <source>
        <dbReference type="ARBA" id="ARBA00022692"/>
    </source>
</evidence>
<dbReference type="InParanoid" id="B3RTU4"/>
<keyword evidence="6 8" id="KW-0675">Receptor</keyword>
<dbReference type="OrthoDB" id="6022667at2759"/>
<feature type="transmembrane region" description="Helical" evidence="9">
    <location>
        <begin position="75"/>
        <end position="95"/>
    </location>
</feature>
<dbReference type="CTD" id="6752933"/>
<evidence type="ECO:0000256" key="6">
    <source>
        <dbReference type="ARBA" id="ARBA00023170"/>
    </source>
</evidence>
<keyword evidence="2 8" id="KW-0812">Transmembrane</keyword>
<keyword evidence="12" id="KW-1185">Reference proteome</keyword>
<name>B3RTU4_TRIAD</name>
<dbReference type="PROSITE" id="PS00237">
    <property type="entry name" value="G_PROTEIN_RECEP_F1_1"/>
    <property type="match status" value="1"/>
</dbReference>
<keyword evidence="5 9" id="KW-0472">Membrane</keyword>
<evidence type="ECO:0000313" key="12">
    <source>
        <dbReference type="Proteomes" id="UP000009022"/>
    </source>
</evidence>
<dbReference type="STRING" id="10228.B3RTU4"/>
<organism evidence="11 12">
    <name type="scientific">Trichoplax adhaerens</name>
    <name type="common">Trichoplax reptans</name>
    <dbReference type="NCBI Taxonomy" id="10228"/>
    <lineage>
        <taxon>Eukaryota</taxon>
        <taxon>Metazoa</taxon>
        <taxon>Placozoa</taxon>
        <taxon>Uniplacotomia</taxon>
        <taxon>Trichoplacea</taxon>
        <taxon>Trichoplacidae</taxon>
        <taxon>Trichoplax</taxon>
    </lineage>
</organism>
<dbReference type="EMBL" id="DS985244">
    <property type="protein sequence ID" value="EDV26196.1"/>
    <property type="molecule type" value="Genomic_DNA"/>
</dbReference>
<dbReference type="Pfam" id="PF00001">
    <property type="entry name" value="7tm_1"/>
    <property type="match status" value="1"/>
</dbReference>
<dbReference type="PhylomeDB" id="B3RTU4"/>
<dbReference type="Gene3D" id="1.20.1070.10">
    <property type="entry name" value="Rhodopsin 7-helix transmembrane proteins"/>
    <property type="match status" value="1"/>
</dbReference>
<sequence>VLIIFYVIVFILAMFGNSVIVCVIIKNFHRKFRTSMHLMIFNLAITHLLLTGLSLPIALSRDILGYWFANDALCYFYGSLTNALAIVEMLTMEFMTVERYRAVANYRNRSLTKSQASIGIVVIWLVGISIVLPSVISPVFRDLQTTIFCTYRFHSYELHNLIYTSILLMIVYLIPFAIIMLLYSCLAYNLRHHNIEVRERLGEAAVKNNRKVTNILWILSGSFFLCWLPIFICVILIAFSTAYIRKNFCTFRAFFIIAHLLGYVYGVVNPLVLVTLSDAYKN</sequence>
<keyword evidence="7 8" id="KW-0807">Transducer</keyword>
<dbReference type="PRINTS" id="PR00237">
    <property type="entry name" value="GPCRRHODOPSN"/>
</dbReference>
<dbReference type="HOGENOM" id="CLU_009579_6_0_1"/>
<evidence type="ECO:0000256" key="7">
    <source>
        <dbReference type="ARBA" id="ARBA00023224"/>
    </source>
</evidence>
<dbReference type="SUPFAM" id="SSF81321">
    <property type="entry name" value="Family A G protein-coupled receptor-like"/>
    <property type="match status" value="1"/>
</dbReference>
<dbReference type="PROSITE" id="PS50262">
    <property type="entry name" value="G_PROTEIN_RECEP_F1_2"/>
    <property type="match status" value="1"/>
</dbReference>
<feature type="transmembrane region" description="Helical" evidence="9">
    <location>
        <begin position="6"/>
        <end position="25"/>
    </location>
</feature>
<feature type="transmembrane region" description="Helical" evidence="9">
    <location>
        <begin position="37"/>
        <end position="55"/>
    </location>
</feature>
<gene>
    <name evidence="11" type="ORF">TRIADDRAFT_14770</name>
</gene>
<feature type="non-terminal residue" evidence="11">
    <location>
        <position position="1"/>
    </location>
</feature>
<evidence type="ECO:0000259" key="10">
    <source>
        <dbReference type="PROSITE" id="PS50262"/>
    </source>
</evidence>
<dbReference type="PANTHER" id="PTHR45695:SF9">
    <property type="entry name" value="LEUCOKININ RECEPTOR"/>
    <property type="match status" value="1"/>
</dbReference>
<dbReference type="GO" id="GO:0004930">
    <property type="term" value="F:G protein-coupled receptor activity"/>
    <property type="evidence" value="ECO:0000318"/>
    <property type="project" value="GO_Central"/>
</dbReference>
<dbReference type="eggNOG" id="KOG3656">
    <property type="taxonomic scope" value="Eukaryota"/>
</dbReference>
<dbReference type="AlphaFoldDB" id="B3RTU4"/>
<feature type="domain" description="G-protein coupled receptors family 1 profile" evidence="10">
    <location>
        <begin position="16"/>
        <end position="273"/>
    </location>
</feature>
<dbReference type="OMA" id="WFANDAL"/>
<feature type="transmembrane region" description="Helical" evidence="9">
    <location>
        <begin position="116"/>
        <end position="136"/>
    </location>
</feature>
<evidence type="ECO:0000256" key="1">
    <source>
        <dbReference type="ARBA" id="ARBA00004141"/>
    </source>
</evidence>
<dbReference type="Proteomes" id="UP000009022">
    <property type="component" value="Unassembled WGS sequence"/>
</dbReference>
<protein>
    <recommendedName>
        <fullName evidence="10">G-protein coupled receptors family 1 profile domain-containing protein</fullName>
    </recommendedName>
</protein>
<dbReference type="GO" id="GO:0007186">
    <property type="term" value="P:G protein-coupled receptor signaling pathway"/>
    <property type="evidence" value="ECO:0000318"/>
    <property type="project" value="GO_Central"/>
</dbReference>
<keyword evidence="3 9" id="KW-1133">Transmembrane helix</keyword>
<proteinExistence type="inferred from homology"/>
<evidence type="ECO:0000256" key="9">
    <source>
        <dbReference type="SAM" id="Phobius"/>
    </source>
</evidence>
<reference evidence="11 12" key="1">
    <citation type="journal article" date="2008" name="Nature">
        <title>The Trichoplax genome and the nature of placozoans.</title>
        <authorList>
            <person name="Srivastava M."/>
            <person name="Begovic E."/>
            <person name="Chapman J."/>
            <person name="Putnam N.H."/>
            <person name="Hellsten U."/>
            <person name="Kawashima T."/>
            <person name="Kuo A."/>
            <person name="Mitros T."/>
            <person name="Salamov A."/>
            <person name="Carpenter M.L."/>
            <person name="Signorovitch A.Y."/>
            <person name="Moreno M.A."/>
            <person name="Kamm K."/>
            <person name="Grimwood J."/>
            <person name="Schmutz J."/>
            <person name="Shapiro H."/>
            <person name="Grigoriev I.V."/>
            <person name="Buss L.W."/>
            <person name="Schierwater B."/>
            <person name="Dellaporta S.L."/>
            <person name="Rokhsar D.S."/>
        </authorList>
    </citation>
    <scope>NUCLEOTIDE SEQUENCE [LARGE SCALE GENOMIC DNA]</scope>
    <source>
        <strain evidence="11 12">Grell-BS-1999</strain>
    </source>
</reference>
<dbReference type="KEGG" id="tad:TRIADDRAFT_14770"/>
<evidence type="ECO:0000256" key="3">
    <source>
        <dbReference type="ARBA" id="ARBA00022989"/>
    </source>
</evidence>
<feature type="non-terminal residue" evidence="11">
    <location>
        <position position="282"/>
    </location>
</feature>
<feature type="transmembrane region" description="Helical" evidence="9">
    <location>
        <begin position="215"/>
        <end position="239"/>
    </location>
</feature>